<feature type="binding site" evidence="7">
    <location>
        <position position="86"/>
    </location>
    <ligand>
        <name>L-aspartate</name>
        <dbReference type="ChEBI" id="CHEBI:29991"/>
    </ligand>
</feature>
<proteinExistence type="inferred from homology"/>
<comment type="caution">
    <text evidence="10">The sequence shown here is derived from an EMBL/GenBank/DDBJ whole genome shotgun (WGS) entry which is preliminary data.</text>
</comment>
<feature type="domain" description="Aspartate/ornithine carbamoyltransferase Asp/Orn-binding" evidence="8">
    <location>
        <begin position="155"/>
        <end position="301"/>
    </location>
</feature>
<dbReference type="Pfam" id="PF00185">
    <property type="entry name" value="OTCace"/>
    <property type="match status" value="1"/>
</dbReference>
<feature type="domain" description="Aspartate/ornithine carbamoyltransferase carbamoyl-P binding" evidence="9">
    <location>
        <begin position="6"/>
        <end position="149"/>
    </location>
</feature>
<keyword evidence="3 7" id="KW-0808">Transferase</keyword>
<dbReference type="UniPathway" id="UPA00070">
    <property type="reaction ID" value="UER00116"/>
</dbReference>
<dbReference type="InterPro" id="IPR002082">
    <property type="entry name" value="Asp_carbamoyltransf"/>
</dbReference>
<reference evidence="10 11" key="1">
    <citation type="submission" date="2020-01" db="EMBL/GenBank/DDBJ databases">
        <title>Anaeroalcalibacter tamaniensis gen. nov., sp. nov., moderately halophilic strictly anaerobic fermenter bacterium from mud volcano of Taman peninsula.</title>
        <authorList>
            <person name="Frolova A."/>
            <person name="Merkel A.Y."/>
            <person name="Slobodkin A.I."/>
        </authorList>
    </citation>
    <scope>NUCLEOTIDE SEQUENCE [LARGE SCALE GENOMIC DNA]</scope>
    <source>
        <strain evidence="10 11">F-3ap</strain>
    </source>
</reference>
<feature type="binding site" evidence="7">
    <location>
        <position position="139"/>
    </location>
    <ligand>
        <name>carbamoyl phosphate</name>
        <dbReference type="ChEBI" id="CHEBI:58228"/>
    </ligand>
</feature>
<dbReference type="NCBIfam" id="TIGR00670">
    <property type="entry name" value="asp_carb_tr"/>
    <property type="match status" value="1"/>
</dbReference>
<dbReference type="InterPro" id="IPR006131">
    <property type="entry name" value="Asp_carbamoyltransf_Asp/Orn-bd"/>
</dbReference>
<dbReference type="NCBIfam" id="NF002032">
    <property type="entry name" value="PRK00856.1"/>
    <property type="match status" value="1"/>
</dbReference>
<organism evidence="10 11">
    <name type="scientific">Anaerotalea alkaliphila</name>
    <dbReference type="NCBI Taxonomy" id="2662126"/>
    <lineage>
        <taxon>Bacteria</taxon>
        <taxon>Bacillati</taxon>
        <taxon>Bacillota</taxon>
        <taxon>Clostridia</taxon>
        <taxon>Eubacteriales</taxon>
        <taxon>Anaerotalea</taxon>
    </lineage>
</organism>
<dbReference type="PANTHER" id="PTHR45753:SF6">
    <property type="entry name" value="ASPARTATE CARBAMOYLTRANSFERASE"/>
    <property type="match status" value="1"/>
</dbReference>
<evidence type="ECO:0000256" key="7">
    <source>
        <dbReference type="HAMAP-Rule" id="MF_00001"/>
    </source>
</evidence>
<protein>
    <recommendedName>
        <fullName evidence="7">Aspartate carbamoyltransferase</fullName>
        <ecNumber evidence="7">2.1.3.2</ecNumber>
    </recommendedName>
    <alternativeName>
        <fullName evidence="7">Aspartate transcarbamylase</fullName>
        <shortName evidence="7">ATCase</shortName>
    </alternativeName>
</protein>
<feature type="binding site" evidence="7">
    <location>
        <position position="108"/>
    </location>
    <ligand>
        <name>carbamoyl phosphate</name>
        <dbReference type="ChEBI" id="CHEBI:58228"/>
    </ligand>
</feature>
<evidence type="ECO:0000256" key="4">
    <source>
        <dbReference type="ARBA" id="ARBA00022975"/>
    </source>
</evidence>
<dbReference type="GO" id="GO:0004070">
    <property type="term" value="F:aspartate carbamoyltransferase activity"/>
    <property type="evidence" value="ECO:0007669"/>
    <property type="project" value="UniProtKB-UniRule"/>
</dbReference>
<comment type="catalytic activity">
    <reaction evidence="6 7">
        <text>carbamoyl phosphate + L-aspartate = N-carbamoyl-L-aspartate + phosphate + H(+)</text>
        <dbReference type="Rhea" id="RHEA:20013"/>
        <dbReference type="ChEBI" id="CHEBI:15378"/>
        <dbReference type="ChEBI" id="CHEBI:29991"/>
        <dbReference type="ChEBI" id="CHEBI:32814"/>
        <dbReference type="ChEBI" id="CHEBI:43474"/>
        <dbReference type="ChEBI" id="CHEBI:58228"/>
        <dbReference type="EC" id="2.1.3.2"/>
    </reaction>
</comment>
<evidence type="ECO:0000259" key="9">
    <source>
        <dbReference type="Pfam" id="PF02729"/>
    </source>
</evidence>
<gene>
    <name evidence="7" type="primary">pyrB</name>
    <name evidence="10" type="ORF">GXN74_09275</name>
</gene>
<comment type="pathway">
    <text evidence="1 7">Pyrimidine metabolism; UMP biosynthesis via de novo pathway; (S)-dihydroorotate from bicarbonate: step 2/3.</text>
</comment>
<dbReference type="HAMAP" id="MF_00001">
    <property type="entry name" value="Asp_carb_tr"/>
    <property type="match status" value="1"/>
</dbReference>
<evidence type="ECO:0000256" key="3">
    <source>
        <dbReference type="ARBA" id="ARBA00022679"/>
    </source>
</evidence>
<accession>A0A7X5HWH4</accession>
<comment type="caution">
    <text evidence="7">Lacks conserved residue(s) required for the propagation of feature annotation.</text>
</comment>
<dbReference type="PANTHER" id="PTHR45753">
    <property type="entry name" value="ORNITHINE CARBAMOYLTRANSFERASE, MITOCHONDRIAL"/>
    <property type="match status" value="1"/>
</dbReference>
<comment type="similarity">
    <text evidence="2 7">Belongs to the aspartate/ornithine carbamoyltransferase superfamily. ATCase family.</text>
</comment>
<evidence type="ECO:0000256" key="2">
    <source>
        <dbReference type="ARBA" id="ARBA00008896"/>
    </source>
</evidence>
<dbReference type="AlphaFoldDB" id="A0A7X5HWH4"/>
<dbReference type="PRINTS" id="PR00101">
    <property type="entry name" value="ATCASE"/>
</dbReference>
<dbReference type="InterPro" id="IPR006132">
    <property type="entry name" value="Asp/Orn_carbamoyltranf_P-bd"/>
</dbReference>
<evidence type="ECO:0000259" key="8">
    <source>
        <dbReference type="Pfam" id="PF00185"/>
    </source>
</evidence>
<dbReference type="GO" id="GO:0005829">
    <property type="term" value="C:cytosol"/>
    <property type="evidence" value="ECO:0007669"/>
    <property type="project" value="TreeGrafter"/>
</dbReference>
<evidence type="ECO:0000313" key="10">
    <source>
        <dbReference type="EMBL" id="NDL67930.1"/>
    </source>
</evidence>
<dbReference type="RefSeq" id="WP_162370654.1">
    <property type="nucleotide sequence ID" value="NZ_JAAEEH010000024.1"/>
</dbReference>
<dbReference type="SUPFAM" id="SSF53671">
    <property type="entry name" value="Aspartate/ornithine carbamoyltransferase"/>
    <property type="match status" value="1"/>
</dbReference>
<comment type="function">
    <text evidence="5 7">Catalyzes the condensation of carbamoyl phosphate and aspartate to form carbamoyl aspartate and inorganic phosphate, the committed step in the de novo pyrimidine nucleotide biosynthesis pathway.</text>
</comment>
<keyword evidence="4 7" id="KW-0665">Pyrimidine biosynthesis</keyword>
<dbReference type="EMBL" id="JAAEEH010000024">
    <property type="protein sequence ID" value="NDL67930.1"/>
    <property type="molecule type" value="Genomic_DNA"/>
</dbReference>
<dbReference type="Proteomes" id="UP000461585">
    <property type="component" value="Unassembled WGS sequence"/>
</dbReference>
<dbReference type="PRINTS" id="PR00100">
    <property type="entry name" value="AOTCASE"/>
</dbReference>
<dbReference type="EC" id="2.1.3.2" evidence="7"/>
<evidence type="ECO:0000256" key="5">
    <source>
        <dbReference type="ARBA" id="ARBA00043884"/>
    </source>
</evidence>
<dbReference type="GO" id="GO:0006520">
    <property type="term" value="P:amino acid metabolic process"/>
    <property type="evidence" value="ECO:0007669"/>
    <property type="project" value="InterPro"/>
</dbReference>
<evidence type="ECO:0000256" key="1">
    <source>
        <dbReference type="ARBA" id="ARBA00004852"/>
    </source>
</evidence>
<keyword evidence="11" id="KW-1185">Reference proteome</keyword>
<feature type="binding site" evidence="7">
    <location>
        <position position="265"/>
    </location>
    <ligand>
        <name>carbamoyl phosphate</name>
        <dbReference type="ChEBI" id="CHEBI:58228"/>
    </ligand>
</feature>
<name>A0A7X5HWH4_9FIRM</name>
<evidence type="ECO:0000313" key="11">
    <source>
        <dbReference type="Proteomes" id="UP000461585"/>
    </source>
</evidence>
<evidence type="ECO:0000256" key="6">
    <source>
        <dbReference type="ARBA" id="ARBA00048859"/>
    </source>
</evidence>
<dbReference type="InterPro" id="IPR006130">
    <property type="entry name" value="Asp/Orn_carbamoylTrfase"/>
</dbReference>
<feature type="binding site" evidence="7">
    <location>
        <position position="264"/>
    </location>
    <ligand>
        <name>carbamoyl phosphate</name>
        <dbReference type="ChEBI" id="CHEBI:58228"/>
    </ligand>
</feature>
<feature type="binding site" evidence="7">
    <location>
        <position position="59"/>
    </location>
    <ligand>
        <name>carbamoyl phosphate</name>
        <dbReference type="ChEBI" id="CHEBI:58228"/>
    </ligand>
</feature>
<dbReference type="Pfam" id="PF02729">
    <property type="entry name" value="OTCace_N"/>
    <property type="match status" value="1"/>
</dbReference>
<feature type="binding site" evidence="7">
    <location>
        <position position="169"/>
    </location>
    <ligand>
        <name>L-aspartate</name>
        <dbReference type="ChEBI" id="CHEBI:29991"/>
    </ligand>
</feature>
<dbReference type="InterPro" id="IPR036901">
    <property type="entry name" value="Asp/Orn_carbamoylTrfase_sf"/>
</dbReference>
<dbReference type="GO" id="GO:0044205">
    <property type="term" value="P:'de novo' UMP biosynthetic process"/>
    <property type="evidence" value="ECO:0007669"/>
    <property type="project" value="UniProtKB-UniRule"/>
</dbReference>
<comment type="subunit">
    <text evidence="7">Heterododecamer (2C3:3R2) of six catalytic PyrB chains organized as two trimers (C3), and six regulatory PyrI chains organized as three dimers (R2).</text>
</comment>
<dbReference type="GO" id="GO:0016597">
    <property type="term" value="F:amino acid binding"/>
    <property type="evidence" value="ECO:0007669"/>
    <property type="project" value="InterPro"/>
</dbReference>
<dbReference type="Gene3D" id="3.40.50.1370">
    <property type="entry name" value="Aspartate/ornithine carbamoyltransferase"/>
    <property type="match status" value="2"/>
</dbReference>
<sequence length="313" mass="34636">MIFNRKHFLDVKSLSAQEIHYILNTAQKMKYVLLASRSNVAPHLKGKTVATLFAEESSRSKLSYELAAQSLSAKVINMSTYRQYQKGESLKEIGTYVDQMGADFIVIRHPVAGSAHYLSKYVEASVINAGDGRNENPSQSLIDLLTILEFKGTFKDLKVVIIGDIMHNRVAKSNIWALTKLGARVAIAAPATLLPSKIELSGVDIYTSATEAIIDADVIMTLKIQSERQEANLLPSMNEYKKLFKLDVNRLHYAKEDVIVMHPGPINRGIEISSEVIDGRSSIINKQQVNGVAVRMALFHLLGKKGLGVNLNE</sequence>
<dbReference type="GO" id="GO:0006207">
    <property type="term" value="P:'de novo' pyrimidine nucleobase biosynthetic process"/>
    <property type="evidence" value="ECO:0007669"/>
    <property type="project" value="InterPro"/>
</dbReference>